<comment type="similarity">
    <text evidence="1">Belongs to the Ole e I family.</text>
</comment>
<feature type="transmembrane region" description="Helical" evidence="3">
    <location>
        <begin position="30"/>
        <end position="51"/>
    </location>
</feature>
<dbReference type="EMBL" id="WJXA01000008">
    <property type="protein sequence ID" value="KAF7135713.1"/>
    <property type="molecule type" value="Genomic_DNA"/>
</dbReference>
<organism evidence="5 6">
    <name type="scientific">Rhododendron simsii</name>
    <name type="common">Sims's rhododendron</name>
    <dbReference type="NCBI Taxonomy" id="118357"/>
    <lineage>
        <taxon>Eukaryota</taxon>
        <taxon>Viridiplantae</taxon>
        <taxon>Streptophyta</taxon>
        <taxon>Embryophyta</taxon>
        <taxon>Tracheophyta</taxon>
        <taxon>Spermatophyta</taxon>
        <taxon>Magnoliopsida</taxon>
        <taxon>eudicotyledons</taxon>
        <taxon>Gunneridae</taxon>
        <taxon>Pentapetalae</taxon>
        <taxon>asterids</taxon>
        <taxon>Ericales</taxon>
        <taxon>Ericaceae</taxon>
        <taxon>Ericoideae</taxon>
        <taxon>Rhodoreae</taxon>
        <taxon>Rhododendron</taxon>
    </lineage>
</organism>
<dbReference type="OrthoDB" id="1896520at2759"/>
<keyword evidence="4" id="KW-0732">Signal</keyword>
<keyword evidence="3" id="KW-0812">Transmembrane</keyword>
<dbReference type="PANTHER" id="PTHR31614">
    <property type="entry name" value="PROTEIN DOWNSTREAM OF FLC-RELATED"/>
    <property type="match status" value="1"/>
</dbReference>
<evidence type="ECO:0000256" key="4">
    <source>
        <dbReference type="SAM" id="SignalP"/>
    </source>
</evidence>
<dbReference type="Proteomes" id="UP000626092">
    <property type="component" value="Unassembled WGS sequence"/>
</dbReference>
<evidence type="ECO:0000256" key="1">
    <source>
        <dbReference type="ARBA" id="ARBA00010049"/>
    </source>
</evidence>
<dbReference type="PANTHER" id="PTHR31614:SF5">
    <property type="entry name" value="ALLERGEN-LIKE PROTEIN BRSN20"/>
    <property type="match status" value="1"/>
</dbReference>
<protein>
    <submittedName>
        <fullName evidence="5">Uncharacterized protein</fullName>
    </submittedName>
</protein>
<gene>
    <name evidence="5" type="ORF">RHSIM_Rhsim08G0009400</name>
</gene>
<evidence type="ECO:0000256" key="3">
    <source>
        <dbReference type="SAM" id="Phobius"/>
    </source>
</evidence>
<dbReference type="InterPro" id="IPR006041">
    <property type="entry name" value="Pollen_Ole_e1_allergen"/>
</dbReference>
<name>A0A834LGJ0_RHOSS</name>
<comment type="caution">
    <text evidence="5">The sequence shown here is derived from an EMBL/GenBank/DDBJ whole genome shotgun (WGS) entry which is preliminary data.</text>
</comment>
<accession>A0A834LGJ0</accession>
<keyword evidence="3" id="KW-1133">Transmembrane helix</keyword>
<evidence type="ECO:0000313" key="5">
    <source>
        <dbReference type="EMBL" id="KAF7135713.1"/>
    </source>
</evidence>
<evidence type="ECO:0000313" key="6">
    <source>
        <dbReference type="Proteomes" id="UP000626092"/>
    </source>
</evidence>
<reference evidence="5" key="1">
    <citation type="submission" date="2019-11" db="EMBL/GenBank/DDBJ databases">
        <authorList>
            <person name="Liu Y."/>
            <person name="Hou J."/>
            <person name="Li T.-Q."/>
            <person name="Guan C.-H."/>
            <person name="Wu X."/>
            <person name="Wu H.-Z."/>
            <person name="Ling F."/>
            <person name="Zhang R."/>
            <person name="Shi X.-G."/>
            <person name="Ren J.-P."/>
            <person name="Chen E.-F."/>
            <person name="Sun J.-M."/>
        </authorList>
    </citation>
    <scope>NUCLEOTIDE SEQUENCE</scope>
    <source>
        <strain evidence="5">Adult_tree_wgs_1</strain>
        <tissue evidence="5">Leaves</tissue>
    </source>
</reference>
<feature type="signal peptide" evidence="4">
    <location>
        <begin position="1"/>
        <end position="24"/>
    </location>
</feature>
<keyword evidence="3" id="KW-0472">Membrane</keyword>
<dbReference type="AlphaFoldDB" id="A0A834LGJ0"/>
<proteinExistence type="inferred from homology"/>
<dbReference type="Pfam" id="PF01190">
    <property type="entry name" value="Pollen_Ole_e_1"/>
    <property type="match status" value="1"/>
</dbReference>
<keyword evidence="6" id="KW-1185">Reference proteome</keyword>
<feature type="chain" id="PRO_5032470846" evidence="4">
    <location>
        <begin position="25"/>
        <end position="182"/>
    </location>
</feature>
<sequence>MKRMAEDAVLLLLLGLVVVEEVNTKEMARLVVLFALCVLPALASAANPFLVRGRVYCDTCRAGFETEATPGIPGAKVRIECKDRDTLKLKYSIDGVTDSTGTYYIKVTGDHGDNLCDAVLVSSPQSDCSEADPARNRSRVILTRYNGLISDARFANAMGFFRSEPMPGCSQLLQKYQDTDDS</sequence>
<evidence type="ECO:0000256" key="2">
    <source>
        <dbReference type="ARBA" id="ARBA00023157"/>
    </source>
</evidence>
<keyword evidence="2" id="KW-1015">Disulfide bond</keyword>